<name>A0A7X1J980_9ACTN</name>
<comment type="caution">
    <text evidence="1">The sequence shown here is derived from an EMBL/GenBank/DDBJ whole genome shotgun (WGS) entry which is preliminary data.</text>
</comment>
<dbReference type="AlphaFoldDB" id="A0A7X1J980"/>
<reference evidence="1 2" key="1">
    <citation type="submission" date="2020-08" db="EMBL/GenBank/DDBJ databases">
        <title>Streptomyces sp. PSKA01 genome sequencing and assembly.</title>
        <authorList>
            <person name="Mandal S."/>
            <person name="Maiti P.K."/>
            <person name="Das P."/>
        </authorList>
    </citation>
    <scope>NUCLEOTIDE SEQUENCE [LARGE SCALE GENOMIC DNA]</scope>
    <source>
        <strain evidence="1 2">PSKA01</strain>
    </source>
</reference>
<gene>
    <name evidence="1" type="ORF">H4N64_33925</name>
</gene>
<dbReference type="Proteomes" id="UP000584670">
    <property type="component" value="Unassembled WGS sequence"/>
</dbReference>
<evidence type="ECO:0000313" key="2">
    <source>
        <dbReference type="Proteomes" id="UP000584670"/>
    </source>
</evidence>
<dbReference type="RefSeq" id="WP_186286375.1">
    <property type="nucleotide sequence ID" value="NZ_JACMSF010000051.1"/>
</dbReference>
<proteinExistence type="predicted"/>
<organism evidence="1 2">
    <name type="scientific">Streptomyces cupreus</name>
    <dbReference type="NCBI Taxonomy" id="2759956"/>
    <lineage>
        <taxon>Bacteria</taxon>
        <taxon>Bacillati</taxon>
        <taxon>Actinomycetota</taxon>
        <taxon>Actinomycetes</taxon>
        <taxon>Kitasatosporales</taxon>
        <taxon>Streptomycetaceae</taxon>
        <taxon>Streptomyces</taxon>
    </lineage>
</organism>
<evidence type="ECO:0000313" key="1">
    <source>
        <dbReference type="EMBL" id="MBC2906451.1"/>
    </source>
</evidence>
<keyword evidence="2" id="KW-1185">Reference proteome</keyword>
<dbReference type="EMBL" id="JACMSF010000051">
    <property type="protein sequence ID" value="MBC2906451.1"/>
    <property type="molecule type" value="Genomic_DNA"/>
</dbReference>
<sequence length="87" mass="9541">MRGRCTRYLQRFRGLVRPAVAPDSPEGGTVTSDEQRSVIAEMERAYPGHPRVADLPTIVQENIRAVARELTAEDAPRVPAACADPAR</sequence>
<protein>
    <submittedName>
        <fullName evidence="1">Uncharacterized protein</fullName>
    </submittedName>
</protein>
<accession>A0A7X1J980</accession>